<evidence type="ECO:0000256" key="2">
    <source>
        <dbReference type="ARBA" id="ARBA00022598"/>
    </source>
</evidence>
<proteinExistence type="inferred from homology"/>
<keyword evidence="2 6" id="KW-0436">Ligase</keyword>
<keyword evidence="3 6" id="KW-0547">Nucleotide-binding</keyword>
<evidence type="ECO:0000313" key="8">
    <source>
        <dbReference type="Proteomes" id="UP000233458"/>
    </source>
</evidence>
<dbReference type="PANTHER" id="PTHR34696:SF1">
    <property type="entry name" value="PHOSPHORIBOSYLFORMYLGLYCINAMIDINE SYNTHASE SUBUNIT PURS"/>
    <property type="match status" value="1"/>
</dbReference>
<reference evidence="7 8" key="1">
    <citation type="submission" date="2017-10" db="EMBL/GenBank/DDBJ databases">
        <title>Biodiversity and function of Thalassospira species in the particle-attached aromatic-hydrocarbon-degrading consortia from the surface seawater of the China South Sea.</title>
        <authorList>
            <person name="Dong C."/>
            <person name="Liu R."/>
            <person name="Shao Z."/>
        </authorList>
    </citation>
    <scope>NUCLEOTIDE SEQUENCE [LARGE SCALE GENOMIC DNA]</scope>
    <source>
        <strain evidence="7 8">CSC3H3</strain>
    </source>
</reference>
<keyword evidence="1 6" id="KW-0963">Cytoplasm</keyword>
<evidence type="ECO:0000313" key="7">
    <source>
        <dbReference type="EMBL" id="AUG53677.1"/>
    </source>
</evidence>
<organism evidence="7 8">
    <name type="scientific">Thalassospira marina</name>
    <dbReference type="NCBI Taxonomy" id="2048283"/>
    <lineage>
        <taxon>Bacteria</taxon>
        <taxon>Pseudomonadati</taxon>
        <taxon>Pseudomonadota</taxon>
        <taxon>Alphaproteobacteria</taxon>
        <taxon>Rhodospirillales</taxon>
        <taxon>Thalassospiraceae</taxon>
        <taxon>Thalassospira</taxon>
    </lineage>
</organism>
<dbReference type="PANTHER" id="PTHR34696">
    <property type="entry name" value="PHOSPHORIBOSYLFORMYLGLYCINAMIDINE SYNTHASE SUBUNIT PURS"/>
    <property type="match status" value="1"/>
</dbReference>
<accession>A0ABN5FK30</accession>
<dbReference type="EC" id="6.3.5.3" evidence="6"/>
<dbReference type="Pfam" id="PF02700">
    <property type="entry name" value="PurS"/>
    <property type="match status" value="1"/>
</dbReference>
<dbReference type="NCBIfam" id="NF004630">
    <property type="entry name" value="PRK05974.1"/>
    <property type="match status" value="1"/>
</dbReference>
<dbReference type="RefSeq" id="WP_101285201.1">
    <property type="nucleotide sequence ID" value="NZ_CP024199.1"/>
</dbReference>
<dbReference type="HAMAP" id="MF_01926">
    <property type="entry name" value="PurS"/>
    <property type="match status" value="1"/>
</dbReference>
<evidence type="ECO:0000256" key="6">
    <source>
        <dbReference type="HAMAP-Rule" id="MF_01926"/>
    </source>
</evidence>
<dbReference type="InterPro" id="IPR003850">
    <property type="entry name" value="PurS"/>
</dbReference>
<protein>
    <recommendedName>
        <fullName evidence="6">Phosphoribosylformylglycinamidine synthase subunit PurS</fullName>
        <shortName evidence="6">FGAM synthase</shortName>
        <ecNumber evidence="6">6.3.5.3</ecNumber>
    </recommendedName>
    <alternativeName>
        <fullName evidence="6">Formylglycinamide ribonucleotide amidotransferase subunit III</fullName>
        <shortName evidence="6">FGAR amidotransferase III</shortName>
        <shortName evidence="6">FGAR-AT III</shortName>
    </alternativeName>
    <alternativeName>
        <fullName evidence="6">Phosphoribosylformylglycinamidine synthase subunit III</fullName>
    </alternativeName>
</protein>
<keyword evidence="4 6" id="KW-0658">Purine biosynthesis</keyword>
<gene>
    <name evidence="6" type="primary">purS</name>
    <name evidence="7" type="ORF">CSC3H3_13845</name>
</gene>
<dbReference type="Proteomes" id="UP000233458">
    <property type="component" value="Chromosome"/>
</dbReference>
<dbReference type="Gene3D" id="3.30.1280.10">
    <property type="entry name" value="Phosphoribosylformylglycinamidine synthase subunit PurS"/>
    <property type="match status" value="1"/>
</dbReference>
<comment type="catalytic activity">
    <reaction evidence="6">
        <text>N(2)-formyl-N(1)-(5-phospho-beta-D-ribosyl)glycinamide + L-glutamine + ATP + H2O = 2-formamido-N(1)-(5-O-phospho-beta-D-ribosyl)acetamidine + L-glutamate + ADP + phosphate + H(+)</text>
        <dbReference type="Rhea" id="RHEA:17129"/>
        <dbReference type="ChEBI" id="CHEBI:15377"/>
        <dbReference type="ChEBI" id="CHEBI:15378"/>
        <dbReference type="ChEBI" id="CHEBI:29985"/>
        <dbReference type="ChEBI" id="CHEBI:30616"/>
        <dbReference type="ChEBI" id="CHEBI:43474"/>
        <dbReference type="ChEBI" id="CHEBI:58359"/>
        <dbReference type="ChEBI" id="CHEBI:147286"/>
        <dbReference type="ChEBI" id="CHEBI:147287"/>
        <dbReference type="ChEBI" id="CHEBI:456216"/>
        <dbReference type="EC" id="6.3.5.3"/>
    </reaction>
</comment>
<comment type="subcellular location">
    <subcellularLocation>
        <location evidence="6">Cytoplasm</location>
    </subcellularLocation>
</comment>
<dbReference type="NCBIfam" id="TIGR00302">
    <property type="entry name" value="phosphoribosylformylglycinamidine synthase subunit PurS"/>
    <property type="match status" value="1"/>
</dbReference>
<keyword evidence="5 6" id="KW-0067">ATP-binding</keyword>
<evidence type="ECO:0000256" key="3">
    <source>
        <dbReference type="ARBA" id="ARBA00022741"/>
    </source>
</evidence>
<keyword evidence="8" id="KW-1185">Reference proteome</keyword>
<evidence type="ECO:0000256" key="5">
    <source>
        <dbReference type="ARBA" id="ARBA00022840"/>
    </source>
</evidence>
<dbReference type="InterPro" id="IPR036604">
    <property type="entry name" value="PurS-like_sf"/>
</dbReference>
<comment type="pathway">
    <text evidence="6">Purine metabolism; IMP biosynthesis via de novo pathway; 5-amino-1-(5-phospho-D-ribosyl)imidazole from N(2)-formyl-N(1)-(5-phospho-D-ribosyl)glycinamide: step 1/2.</text>
</comment>
<comment type="similarity">
    <text evidence="6">Belongs to the PurS family.</text>
</comment>
<sequence length="80" mass="8730">MKARVHVTLKNGVLDPQGKAVHHALQGLGFAGVGDVRQGKFIELELEGTDVEKARSDVKEMCEKLLANTVIENYDIDIVA</sequence>
<comment type="subunit">
    <text evidence="6">Part of the FGAM synthase complex composed of 1 PurL, 1 PurQ and 2 PurS subunits.</text>
</comment>
<evidence type="ECO:0000256" key="4">
    <source>
        <dbReference type="ARBA" id="ARBA00022755"/>
    </source>
</evidence>
<evidence type="ECO:0000256" key="1">
    <source>
        <dbReference type="ARBA" id="ARBA00022490"/>
    </source>
</evidence>
<dbReference type="EMBL" id="CP024199">
    <property type="protein sequence ID" value="AUG53677.1"/>
    <property type="molecule type" value="Genomic_DNA"/>
</dbReference>
<comment type="function">
    <text evidence="6">Part of the phosphoribosylformylglycinamidine synthase complex involved in the purines biosynthetic pathway. Catalyzes the ATP-dependent conversion of formylglycinamide ribonucleotide (FGAR) and glutamine to yield formylglycinamidine ribonucleotide (FGAM) and glutamate. The FGAM synthase complex is composed of three subunits. PurQ produces an ammonia molecule by converting glutamine to glutamate. PurL transfers the ammonia molecule to FGAR to form FGAM in an ATP-dependent manner. PurS interacts with PurQ and PurL and is thought to assist in the transfer of the ammonia molecule from PurQ to PurL.</text>
</comment>
<name>A0ABN5FK30_9PROT</name>
<dbReference type="SUPFAM" id="SSF82697">
    <property type="entry name" value="PurS-like"/>
    <property type="match status" value="1"/>
</dbReference>